<accession>A0A2S5CVN1</accession>
<dbReference type="Pfam" id="PF01569">
    <property type="entry name" value="PAP2"/>
    <property type="match status" value="1"/>
</dbReference>
<proteinExistence type="predicted"/>
<organism evidence="3 4">
    <name type="scientific">Lysinibacillus sphaericus</name>
    <name type="common">Bacillus sphaericus</name>
    <dbReference type="NCBI Taxonomy" id="1421"/>
    <lineage>
        <taxon>Bacteria</taxon>
        <taxon>Bacillati</taxon>
        <taxon>Bacillota</taxon>
        <taxon>Bacilli</taxon>
        <taxon>Bacillales</taxon>
        <taxon>Bacillaceae</taxon>
        <taxon>Lysinibacillus</taxon>
    </lineage>
</organism>
<keyword evidence="1" id="KW-0812">Transmembrane</keyword>
<dbReference type="InterPro" id="IPR000326">
    <property type="entry name" value="PAP2/HPO"/>
</dbReference>
<feature type="transmembrane region" description="Helical" evidence="1">
    <location>
        <begin position="116"/>
        <end position="135"/>
    </location>
</feature>
<dbReference type="SMART" id="SM00014">
    <property type="entry name" value="acidPPc"/>
    <property type="match status" value="1"/>
</dbReference>
<keyword evidence="4" id="KW-1185">Reference proteome</keyword>
<feature type="transmembrane region" description="Helical" evidence="1">
    <location>
        <begin position="49"/>
        <end position="71"/>
    </location>
</feature>
<dbReference type="SUPFAM" id="SSF48317">
    <property type="entry name" value="Acid phosphatase/Vanadium-dependent haloperoxidase"/>
    <property type="match status" value="1"/>
</dbReference>
<name>A0A2S5CVN1_LYSSH</name>
<dbReference type="EMBL" id="PGLV01000003">
    <property type="protein sequence ID" value="POZ54860.1"/>
    <property type="molecule type" value="Genomic_DNA"/>
</dbReference>
<feature type="transmembrane region" description="Helical" evidence="1">
    <location>
        <begin position="173"/>
        <end position="191"/>
    </location>
</feature>
<dbReference type="CDD" id="cd03392">
    <property type="entry name" value="PAP2_like_2"/>
    <property type="match status" value="1"/>
</dbReference>
<evidence type="ECO:0000256" key="1">
    <source>
        <dbReference type="SAM" id="Phobius"/>
    </source>
</evidence>
<dbReference type="InterPro" id="IPR036938">
    <property type="entry name" value="PAP2/HPO_sf"/>
</dbReference>
<dbReference type="PANTHER" id="PTHR14969:SF13">
    <property type="entry name" value="AT30094P"/>
    <property type="match status" value="1"/>
</dbReference>
<reference evidence="3 4" key="1">
    <citation type="submission" date="2017-11" db="EMBL/GenBank/DDBJ databases">
        <title>Genome sequence of Lysinibacillus sphaericus, a lignin-degrading bacteria isolated from municipal solid waste soil.</title>
        <authorList>
            <person name="Persinoti G.F."/>
            <person name="Paixao D.A."/>
            <person name="Bugg T.D."/>
            <person name="Squina F.M."/>
        </authorList>
    </citation>
    <scope>NUCLEOTIDE SEQUENCE [LARGE SCALE GENOMIC DNA]</scope>
    <source>
        <strain evidence="3 4">A1</strain>
    </source>
</reference>
<comment type="caution">
    <text evidence="3">The sequence shown here is derived from an EMBL/GenBank/DDBJ whole genome shotgun (WGS) entry which is preliminary data.</text>
</comment>
<protein>
    <recommendedName>
        <fullName evidence="2">Phosphatidic acid phosphatase type 2/haloperoxidase domain-containing protein</fullName>
    </recommendedName>
</protein>
<keyword evidence="1" id="KW-0472">Membrane</keyword>
<dbReference type="AlphaFoldDB" id="A0A2S5CVN1"/>
<feature type="transmembrane region" description="Helical" evidence="1">
    <location>
        <begin position="147"/>
        <end position="167"/>
    </location>
</feature>
<dbReference type="PANTHER" id="PTHR14969">
    <property type="entry name" value="SPHINGOSINE-1-PHOSPHATE PHOSPHOHYDROLASE"/>
    <property type="match status" value="1"/>
</dbReference>
<gene>
    <name evidence="3" type="ORF">LYSIN_03720</name>
</gene>
<dbReference type="Proteomes" id="UP000237319">
    <property type="component" value="Unassembled WGS sequence"/>
</dbReference>
<sequence>MIKKWAFPLAIVTLIAFFMLRLTYQGETIFNFDSKVADVLFGNPFIEAFHYIGEPSFVITVALILMVYLAWRVKNYRGMLFVLLTFAGGNVLNQLLKKWIQRPRPEIEDQLTSFSFPSGHAMSGILYLFTVAYLLSENNSKARQIQLWVGAIVLTILIGLSRIAGARHFASDVLAGWCVGYTWFIICVLWYERRKRLYKKNTIKQ</sequence>
<feature type="domain" description="Phosphatidic acid phosphatase type 2/haloperoxidase" evidence="2">
    <location>
        <begin position="78"/>
        <end position="188"/>
    </location>
</feature>
<evidence type="ECO:0000313" key="3">
    <source>
        <dbReference type="EMBL" id="POZ54860.1"/>
    </source>
</evidence>
<dbReference type="Gene3D" id="1.20.144.10">
    <property type="entry name" value="Phosphatidic acid phosphatase type 2/haloperoxidase"/>
    <property type="match status" value="2"/>
</dbReference>
<feature type="transmembrane region" description="Helical" evidence="1">
    <location>
        <begin position="78"/>
        <end position="96"/>
    </location>
</feature>
<evidence type="ECO:0000313" key="4">
    <source>
        <dbReference type="Proteomes" id="UP000237319"/>
    </source>
</evidence>
<keyword evidence="1" id="KW-1133">Transmembrane helix</keyword>
<evidence type="ECO:0000259" key="2">
    <source>
        <dbReference type="SMART" id="SM00014"/>
    </source>
</evidence>